<feature type="transmembrane region" description="Helical" evidence="5">
    <location>
        <begin position="361"/>
        <end position="388"/>
    </location>
</feature>
<feature type="transmembrane region" description="Helical" evidence="5">
    <location>
        <begin position="131"/>
        <end position="147"/>
    </location>
</feature>
<evidence type="ECO:0000256" key="1">
    <source>
        <dbReference type="ARBA" id="ARBA00004141"/>
    </source>
</evidence>
<evidence type="ECO:0000256" key="5">
    <source>
        <dbReference type="SAM" id="Phobius"/>
    </source>
</evidence>
<dbReference type="GO" id="GO:0016020">
    <property type="term" value="C:membrane"/>
    <property type="evidence" value="ECO:0007669"/>
    <property type="project" value="UniProtKB-SubCell"/>
</dbReference>
<proteinExistence type="predicted"/>
<dbReference type="SUPFAM" id="SSF52091">
    <property type="entry name" value="SpoIIaa-like"/>
    <property type="match status" value="1"/>
</dbReference>
<evidence type="ECO:0000256" key="3">
    <source>
        <dbReference type="ARBA" id="ARBA00022989"/>
    </source>
</evidence>
<evidence type="ECO:0000313" key="8">
    <source>
        <dbReference type="Proteomes" id="UP000291343"/>
    </source>
</evidence>
<name>A0A482WXP0_LAOST</name>
<feature type="transmembrane region" description="Helical" evidence="5">
    <location>
        <begin position="203"/>
        <end position="221"/>
    </location>
</feature>
<dbReference type="STRING" id="195883.A0A482WXP0"/>
<feature type="transmembrane region" description="Helical" evidence="5">
    <location>
        <begin position="435"/>
        <end position="454"/>
    </location>
</feature>
<comment type="caution">
    <text evidence="7">The sequence shown here is derived from an EMBL/GenBank/DDBJ whole genome shotgun (WGS) entry which is preliminary data.</text>
</comment>
<dbReference type="Proteomes" id="UP000291343">
    <property type="component" value="Unassembled WGS sequence"/>
</dbReference>
<dbReference type="PROSITE" id="PS50801">
    <property type="entry name" value="STAS"/>
    <property type="match status" value="1"/>
</dbReference>
<dbReference type="FunCoup" id="A0A482WXP0">
    <property type="interactions" value="111"/>
</dbReference>
<keyword evidence="2 5" id="KW-0812">Transmembrane</keyword>
<dbReference type="SMR" id="A0A482WXP0"/>
<feature type="transmembrane region" description="Helical" evidence="5">
    <location>
        <begin position="312"/>
        <end position="334"/>
    </location>
</feature>
<dbReference type="InterPro" id="IPR002645">
    <property type="entry name" value="STAS_dom"/>
</dbReference>
<dbReference type="Gene3D" id="3.30.750.24">
    <property type="entry name" value="STAS domain"/>
    <property type="match status" value="1"/>
</dbReference>
<comment type="subcellular location">
    <subcellularLocation>
        <location evidence="1">Membrane</location>
        <topology evidence="1">Multi-pass membrane protein</topology>
    </subcellularLocation>
</comment>
<dbReference type="InterPro" id="IPR036513">
    <property type="entry name" value="STAS_dom_sf"/>
</dbReference>
<dbReference type="Pfam" id="PF01740">
    <property type="entry name" value="STAS"/>
    <property type="match status" value="1"/>
</dbReference>
<evidence type="ECO:0000313" key="7">
    <source>
        <dbReference type="EMBL" id="RZF38072.1"/>
    </source>
</evidence>
<dbReference type="CDD" id="cd07042">
    <property type="entry name" value="STAS_SulP_like_sulfate_transporter"/>
    <property type="match status" value="1"/>
</dbReference>
<feature type="domain" description="STAS" evidence="6">
    <location>
        <begin position="551"/>
        <end position="685"/>
    </location>
</feature>
<dbReference type="Pfam" id="PF00916">
    <property type="entry name" value="Sulfate_transp"/>
    <property type="match status" value="1"/>
</dbReference>
<keyword evidence="3 5" id="KW-1133">Transmembrane helix</keyword>
<dbReference type="PANTHER" id="PTHR11814">
    <property type="entry name" value="SULFATE TRANSPORTER"/>
    <property type="match status" value="1"/>
</dbReference>
<dbReference type="OrthoDB" id="288203at2759"/>
<evidence type="ECO:0000256" key="4">
    <source>
        <dbReference type="ARBA" id="ARBA00023136"/>
    </source>
</evidence>
<evidence type="ECO:0000256" key="2">
    <source>
        <dbReference type="ARBA" id="ARBA00022692"/>
    </source>
</evidence>
<accession>A0A482WXP0</accession>
<evidence type="ECO:0000259" key="6">
    <source>
        <dbReference type="PROSITE" id="PS50801"/>
    </source>
</evidence>
<reference evidence="7 8" key="1">
    <citation type="journal article" date="2017" name="Gigascience">
        <title>Genome sequence of the small brown planthopper, Laodelphax striatellus.</title>
        <authorList>
            <person name="Zhu J."/>
            <person name="Jiang F."/>
            <person name="Wang X."/>
            <person name="Yang P."/>
            <person name="Bao Y."/>
            <person name="Zhao W."/>
            <person name="Wang W."/>
            <person name="Lu H."/>
            <person name="Wang Q."/>
            <person name="Cui N."/>
            <person name="Li J."/>
            <person name="Chen X."/>
            <person name="Luo L."/>
            <person name="Yu J."/>
            <person name="Kang L."/>
            <person name="Cui F."/>
        </authorList>
    </citation>
    <scope>NUCLEOTIDE SEQUENCE [LARGE SCALE GENOMIC DNA]</scope>
    <source>
        <strain evidence="7">Lst14</strain>
    </source>
</reference>
<feature type="transmembrane region" description="Helical" evidence="5">
    <location>
        <begin position="499"/>
        <end position="527"/>
    </location>
</feature>
<organism evidence="7 8">
    <name type="scientific">Laodelphax striatellus</name>
    <name type="common">Small brown planthopper</name>
    <name type="synonym">Delphax striatella</name>
    <dbReference type="NCBI Taxonomy" id="195883"/>
    <lineage>
        <taxon>Eukaryota</taxon>
        <taxon>Metazoa</taxon>
        <taxon>Ecdysozoa</taxon>
        <taxon>Arthropoda</taxon>
        <taxon>Hexapoda</taxon>
        <taxon>Insecta</taxon>
        <taxon>Pterygota</taxon>
        <taxon>Neoptera</taxon>
        <taxon>Paraneoptera</taxon>
        <taxon>Hemiptera</taxon>
        <taxon>Auchenorrhyncha</taxon>
        <taxon>Fulgoroidea</taxon>
        <taxon>Delphacidae</taxon>
        <taxon>Criomorphinae</taxon>
        <taxon>Laodelphax</taxon>
    </lineage>
</organism>
<feature type="transmembrane region" description="Helical" evidence="5">
    <location>
        <begin position="460"/>
        <end position="478"/>
    </location>
</feature>
<dbReference type="GO" id="GO:0055085">
    <property type="term" value="P:transmembrane transport"/>
    <property type="evidence" value="ECO:0007669"/>
    <property type="project" value="InterPro"/>
</dbReference>
<keyword evidence="4 5" id="KW-0472">Membrane</keyword>
<protein>
    <recommendedName>
        <fullName evidence="6">STAS domain-containing protein</fullName>
    </recommendedName>
</protein>
<keyword evidence="8" id="KW-1185">Reference proteome</keyword>
<dbReference type="InterPro" id="IPR001902">
    <property type="entry name" value="SLC26A/SulP_fam"/>
</dbReference>
<dbReference type="InParanoid" id="A0A482WXP0"/>
<dbReference type="NCBIfam" id="TIGR00815">
    <property type="entry name" value="sulP"/>
    <property type="match status" value="1"/>
</dbReference>
<gene>
    <name evidence="7" type="ORF">LSTR_LSTR006471</name>
</gene>
<dbReference type="AlphaFoldDB" id="A0A482WXP0"/>
<feature type="transmembrane region" description="Helical" evidence="5">
    <location>
        <begin position="281"/>
        <end position="300"/>
    </location>
</feature>
<dbReference type="EMBL" id="QKKF02022824">
    <property type="protein sequence ID" value="RZF38072.1"/>
    <property type="molecule type" value="Genomic_DNA"/>
</dbReference>
<dbReference type="InterPro" id="IPR011547">
    <property type="entry name" value="SLC26A/SulP_dom"/>
</dbReference>
<sequence length="698" mass="76304">MEPEENHPLLGNEDTGVNKLGEFGTCWIMDASMKSVHTSSTHVKVDRPIYPQTMLDEAYRCKSQQAYPLDIRCSECNPGKMVRSMIPAIDWLSRYSFKKDLPKDIIAGLTVGIMNIPQGMAYAILGNVPPVVGLYMAFFPTIIYAFLGTSRHISMGSFAVICLMAGKTVSTYSSTYSSASVPINSTLPYAAEQSGTSYSPIEVAMAVTFMVGVFQLVMYLLRLGVICTLLSDTLVNGLTAGAAIHVFTSQIKDLLGMHVPKYSGPLYILRTYVGIFENLHTINYVATFCSAVTMLALIINNEILKPWISKKSIIPVPIELIVVLAGTLLSRYAYISDTHNLSVVGHIAVGLPEAAAPKLSLLSLVALDSFVIAVVAYIISVSMALIFAQKLKYTIDSNQELLAQGAGNIVGSFFSCLPFAASLSRSAIQEMAGGCTQLASLFSCSVLLVVLLWIAPFFEPLPRCFLAALIIVALKGVLFQVKDFFRIWKMSTLDGITWLVTYLTVILVEIDIGLLVGVFVSIVTIFIQGMKPYTCSLARLPNTDIYVDSTRYTKTEEVKGVCIIHYAGGLNFANRVYFKKAVHQIYKECAESEVNSAVKGKPTSDDDTENRKIQFIILNLSAMQYVDPAGSSTILSIAQEFSQISVNILLAAVGGPVHDALQLCGVFENNLITCFPTIHDAVLYAESKMNKHRLSIRL</sequence>